<proteinExistence type="predicted"/>
<dbReference type="Proteomes" id="UP000739538">
    <property type="component" value="Unassembled WGS sequence"/>
</dbReference>
<accession>A0A956SE09</accession>
<evidence type="ECO:0000313" key="2">
    <source>
        <dbReference type="Proteomes" id="UP000739538"/>
    </source>
</evidence>
<dbReference type="EMBL" id="JAGQHS010000011">
    <property type="protein sequence ID" value="MCA9754853.1"/>
    <property type="molecule type" value="Genomic_DNA"/>
</dbReference>
<organism evidence="1 2">
    <name type="scientific">Eiseniibacteriota bacterium</name>
    <dbReference type="NCBI Taxonomy" id="2212470"/>
    <lineage>
        <taxon>Bacteria</taxon>
        <taxon>Candidatus Eiseniibacteriota</taxon>
    </lineage>
</organism>
<comment type="caution">
    <text evidence="1">The sequence shown here is derived from an EMBL/GenBank/DDBJ whole genome shotgun (WGS) entry which is preliminary data.</text>
</comment>
<sequence>MKSNSEHLTWRQSLDLVEGRDDLGTKAEHLEACESCRSMVDEARMLASTFRFAADLQPSEALIAQVVGKLDHYGPELVQEIAWAREEAARLSGTSPSTARPESLGARLKSKVQDFLATTLVADSWATAAAGVRGASTASPRVLVYETTDYTVSISLHAGPDPERVELDLVCQIAPKQGSGLPAGLVAAVETADGETIETNVEPFGEFRFEKLASSPVRLELRTGEERVVVGPFPTHGAS</sequence>
<evidence type="ECO:0000313" key="1">
    <source>
        <dbReference type="EMBL" id="MCA9754853.1"/>
    </source>
</evidence>
<reference evidence="1" key="1">
    <citation type="submission" date="2020-04" db="EMBL/GenBank/DDBJ databases">
        <authorList>
            <person name="Zhang T."/>
        </authorList>
    </citation>
    <scope>NUCLEOTIDE SEQUENCE</scope>
    <source>
        <strain evidence="1">HKST-UBA02</strain>
    </source>
</reference>
<protein>
    <submittedName>
        <fullName evidence="1">Uncharacterized protein</fullName>
    </submittedName>
</protein>
<name>A0A956SE09_UNCEI</name>
<dbReference type="AlphaFoldDB" id="A0A956SE09"/>
<gene>
    <name evidence="1" type="ORF">KDA27_03555</name>
</gene>
<reference evidence="1" key="2">
    <citation type="journal article" date="2021" name="Microbiome">
        <title>Successional dynamics and alternative stable states in a saline activated sludge microbial community over 9 years.</title>
        <authorList>
            <person name="Wang Y."/>
            <person name="Ye J."/>
            <person name="Ju F."/>
            <person name="Liu L."/>
            <person name="Boyd J.A."/>
            <person name="Deng Y."/>
            <person name="Parks D.H."/>
            <person name="Jiang X."/>
            <person name="Yin X."/>
            <person name="Woodcroft B.J."/>
            <person name="Tyson G.W."/>
            <person name="Hugenholtz P."/>
            <person name="Polz M.F."/>
            <person name="Zhang T."/>
        </authorList>
    </citation>
    <scope>NUCLEOTIDE SEQUENCE</scope>
    <source>
        <strain evidence="1">HKST-UBA02</strain>
    </source>
</reference>